<keyword evidence="3" id="KW-1185">Reference proteome</keyword>
<accession>A0AAD4G6C4</accession>
<sequence>MADPKHPRKATSKFKPALSHPGQSGPASSTAASTCDSTLIAWPSSCLSFKCVTRIPSPSSRHPVSTRNRTHPCPLLPTLATYSTYPTLPPRHSLQNASPLISPTIL</sequence>
<evidence type="ECO:0000313" key="2">
    <source>
        <dbReference type="EMBL" id="KAF8415736.1"/>
    </source>
</evidence>
<dbReference type="Proteomes" id="UP001194468">
    <property type="component" value="Unassembled WGS sequence"/>
</dbReference>
<comment type="caution">
    <text evidence="2">The sequence shown here is derived from an EMBL/GenBank/DDBJ whole genome shotgun (WGS) entry which is preliminary data.</text>
</comment>
<feature type="region of interest" description="Disordered" evidence="1">
    <location>
        <begin position="1"/>
        <end position="32"/>
    </location>
</feature>
<evidence type="ECO:0000256" key="1">
    <source>
        <dbReference type="SAM" id="MobiDB-lite"/>
    </source>
</evidence>
<reference evidence="2" key="2">
    <citation type="journal article" date="2020" name="Nat. Commun.">
        <title>Large-scale genome sequencing of mycorrhizal fungi provides insights into the early evolution of symbiotic traits.</title>
        <authorList>
            <person name="Miyauchi S."/>
            <person name="Kiss E."/>
            <person name="Kuo A."/>
            <person name="Drula E."/>
            <person name="Kohler A."/>
            <person name="Sanchez-Garcia M."/>
            <person name="Morin E."/>
            <person name="Andreopoulos B."/>
            <person name="Barry K.W."/>
            <person name="Bonito G."/>
            <person name="Buee M."/>
            <person name="Carver A."/>
            <person name="Chen C."/>
            <person name="Cichocki N."/>
            <person name="Clum A."/>
            <person name="Culley D."/>
            <person name="Crous P.W."/>
            <person name="Fauchery L."/>
            <person name="Girlanda M."/>
            <person name="Hayes R.D."/>
            <person name="Keri Z."/>
            <person name="LaButti K."/>
            <person name="Lipzen A."/>
            <person name="Lombard V."/>
            <person name="Magnuson J."/>
            <person name="Maillard F."/>
            <person name="Murat C."/>
            <person name="Nolan M."/>
            <person name="Ohm R.A."/>
            <person name="Pangilinan J."/>
            <person name="Pereira M.F."/>
            <person name="Perotto S."/>
            <person name="Peter M."/>
            <person name="Pfister S."/>
            <person name="Riley R."/>
            <person name="Sitrit Y."/>
            <person name="Stielow J.B."/>
            <person name="Szollosi G."/>
            <person name="Zifcakova L."/>
            <person name="Stursova M."/>
            <person name="Spatafora J.W."/>
            <person name="Tedersoo L."/>
            <person name="Vaario L.M."/>
            <person name="Yamada A."/>
            <person name="Yan M."/>
            <person name="Wang P."/>
            <person name="Xu J."/>
            <person name="Bruns T."/>
            <person name="Baldrian P."/>
            <person name="Vilgalys R."/>
            <person name="Dunand C."/>
            <person name="Henrissat B."/>
            <person name="Grigoriev I.V."/>
            <person name="Hibbett D."/>
            <person name="Nagy L.G."/>
            <person name="Martin F.M."/>
        </authorList>
    </citation>
    <scope>NUCLEOTIDE SEQUENCE</scope>
    <source>
        <strain evidence="2">BED1</strain>
    </source>
</reference>
<feature type="compositionally biased region" description="Basic residues" evidence="1">
    <location>
        <begin position="1"/>
        <end position="12"/>
    </location>
</feature>
<reference evidence="2" key="1">
    <citation type="submission" date="2019-10" db="EMBL/GenBank/DDBJ databases">
        <authorList>
            <consortium name="DOE Joint Genome Institute"/>
            <person name="Kuo A."/>
            <person name="Miyauchi S."/>
            <person name="Kiss E."/>
            <person name="Drula E."/>
            <person name="Kohler A."/>
            <person name="Sanchez-Garcia M."/>
            <person name="Andreopoulos B."/>
            <person name="Barry K.W."/>
            <person name="Bonito G."/>
            <person name="Buee M."/>
            <person name="Carver A."/>
            <person name="Chen C."/>
            <person name="Cichocki N."/>
            <person name="Clum A."/>
            <person name="Culley D."/>
            <person name="Crous P.W."/>
            <person name="Fauchery L."/>
            <person name="Girlanda M."/>
            <person name="Hayes R."/>
            <person name="Keri Z."/>
            <person name="LaButti K."/>
            <person name="Lipzen A."/>
            <person name="Lombard V."/>
            <person name="Magnuson J."/>
            <person name="Maillard F."/>
            <person name="Morin E."/>
            <person name="Murat C."/>
            <person name="Nolan M."/>
            <person name="Ohm R."/>
            <person name="Pangilinan J."/>
            <person name="Pereira M."/>
            <person name="Perotto S."/>
            <person name="Peter M."/>
            <person name="Riley R."/>
            <person name="Sitrit Y."/>
            <person name="Stielow B."/>
            <person name="Szollosi G."/>
            <person name="Zifcakova L."/>
            <person name="Stursova M."/>
            <person name="Spatafora J.W."/>
            <person name="Tedersoo L."/>
            <person name="Vaario L.-M."/>
            <person name="Yamada A."/>
            <person name="Yan M."/>
            <person name="Wang P."/>
            <person name="Xu J."/>
            <person name="Bruns T."/>
            <person name="Baldrian P."/>
            <person name="Vilgalys R."/>
            <person name="Henrissat B."/>
            <person name="Grigoriev I.V."/>
            <person name="Hibbett D."/>
            <person name="Nagy L.G."/>
            <person name="Martin F.M."/>
        </authorList>
    </citation>
    <scope>NUCLEOTIDE SEQUENCE</scope>
    <source>
        <strain evidence="2">BED1</strain>
    </source>
</reference>
<organism evidence="2 3">
    <name type="scientific">Boletus edulis BED1</name>
    <dbReference type="NCBI Taxonomy" id="1328754"/>
    <lineage>
        <taxon>Eukaryota</taxon>
        <taxon>Fungi</taxon>
        <taxon>Dikarya</taxon>
        <taxon>Basidiomycota</taxon>
        <taxon>Agaricomycotina</taxon>
        <taxon>Agaricomycetes</taxon>
        <taxon>Agaricomycetidae</taxon>
        <taxon>Boletales</taxon>
        <taxon>Boletineae</taxon>
        <taxon>Boletaceae</taxon>
        <taxon>Boletoideae</taxon>
        <taxon>Boletus</taxon>
    </lineage>
</organism>
<dbReference type="AlphaFoldDB" id="A0AAD4G6C4"/>
<proteinExistence type="predicted"/>
<dbReference type="EMBL" id="WHUW01000297">
    <property type="protein sequence ID" value="KAF8415736.1"/>
    <property type="molecule type" value="Genomic_DNA"/>
</dbReference>
<evidence type="ECO:0000313" key="3">
    <source>
        <dbReference type="Proteomes" id="UP001194468"/>
    </source>
</evidence>
<gene>
    <name evidence="2" type="ORF">L210DRAFT_2613421</name>
</gene>
<protein>
    <submittedName>
        <fullName evidence="2">Uncharacterized protein</fullName>
    </submittedName>
</protein>
<name>A0AAD4G6C4_BOLED</name>